<feature type="binding site" evidence="15">
    <location>
        <begin position="253"/>
        <end position="254"/>
    </location>
    <ligand>
        <name>substrate</name>
    </ligand>
</feature>
<evidence type="ECO:0000256" key="6">
    <source>
        <dbReference type="ARBA" id="ARBA00023098"/>
    </source>
</evidence>
<feature type="binding site" evidence="13">
    <location>
        <position position="189"/>
    </location>
    <ligand>
        <name>sn-glycerol 3-phosphate</name>
        <dbReference type="ChEBI" id="CHEBI:57597"/>
    </ligand>
</feature>
<evidence type="ECO:0000256" key="4">
    <source>
        <dbReference type="ARBA" id="ARBA00023002"/>
    </source>
</evidence>
<evidence type="ECO:0000256" key="3">
    <source>
        <dbReference type="ARBA" id="ARBA00022857"/>
    </source>
</evidence>
<dbReference type="NCBIfam" id="NF000942">
    <property type="entry name" value="PRK00094.1-4"/>
    <property type="match status" value="1"/>
</dbReference>
<dbReference type="HAMAP" id="MF_00394">
    <property type="entry name" value="NAD_Glyc3P_dehydrog"/>
    <property type="match status" value="1"/>
</dbReference>
<dbReference type="GO" id="GO:0046168">
    <property type="term" value="P:glycerol-3-phosphate catabolic process"/>
    <property type="evidence" value="ECO:0007669"/>
    <property type="project" value="InterPro"/>
</dbReference>
<dbReference type="GO" id="GO:0141152">
    <property type="term" value="F:glycerol-3-phosphate dehydrogenase (NAD+) activity"/>
    <property type="evidence" value="ECO:0007669"/>
    <property type="project" value="RHEA"/>
</dbReference>
<feature type="binding site" evidence="13">
    <location>
        <position position="252"/>
    </location>
    <ligand>
        <name>sn-glycerol 3-phosphate</name>
        <dbReference type="ChEBI" id="CHEBI:57597"/>
    </ligand>
</feature>
<keyword evidence="13" id="KW-0963">Cytoplasm</keyword>
<comment type="catalytic activity">
    <reaction evidence="9">
        <text>sn-glycerol 3-phosphate + NADP(+) = dihydroxyacetone phosphate + NADPH + H(+)</text>
        <dbReference type="Rhea" id="RHEA:11096"/>
        <dbReference type="ChEBI" id="CHEBI:15378"/>
        <dbReference type="ChEBI" id="CHEBI:57597"/>
        <dbReference type="ChEBI" id="CHEBI:57642"/>
        <dbReference type="ChEBI" id="CHEBI:57783"/>
        <dbReference type="ChEBI" id="CHEBI:58349"/>
        <dbReference type="EC" id="1.1.1.94"/>
    </reaction>
    <physiologicalReaction direction="right-to-left" evidence="9">
        <dbReference type="Rhea" id="RHEA:11098"/>
    </physiologicalReaction>
</comment>
<comment type="function">
    <text evidence="13">Catalyzes the reduction of the glycolytic intermediate dihydroxyacetone phosphate (DHAP) to sn-glycerol 3-phosphate (G3P), the key precursor for phospholipid synthesis.</text>
</comment>
<feature type="binding site" evidence="13">
    <location>
        <position position="138"/>
    </location>
    <ligand>
        <name>NADPH</name>
        <dbReference type="ChEBI" id="CHEBI:57783"/>
    </ligand>
</feature>
<dbReference type="Gene3D" id="3.40.50.720">
    <property type="entry name" value="NAD(P)-binding Rossmann-like Domain"/>
    <property type="match status" value="1"/>
</dbReference>
<evidence type="ECO:0000256" key="11">
    <source>
        <dbReference type="ARBA" id="ARBA00069372"/>
    </source>
</evidence>
<dbReference type="RefSeq" id="WP_074652803.1">
    <property type="nucleotide sequence ID" value="NZ_FNSD01000001.1"/>
</dbReference>
<protein>
    <recommendedName>
        <fullName evidence="11 13">Glycerol-3-phosphate dehydrogenase [NAD(P)+]</fullName>
        <ecNumber evidence="10 13">1.1.1.94</ecNumber>
    </recommendedName>
    <alternativeName>
        <fullName evidence="13">NAD(P)(+)-dependent glycerol-3-phosphate dehydrogenase</fullName>
    </alternativeName>
    <alternativeName>
        <fullName evidence="12 13">NAD(P)H-dependent dihydroxyacetone-phosphate reductase</fullName>
    </alternativeName>
</protein>
<evidence type="ECO:0000256" key="16">
    <source>
        <dbReference type="PIRSR" id="PIRSR000114-3"/>
    </source>
</evidence>
<feature type="binding site" evidence="13">
    <location>
        <position position="242"/>
    </location>
    <ligand>
        <name>sn-glycerol 3-phosphate</name>
        <dbReference type="ChEBI" id="CHEBI:57597"/>
    </ligand>
</feature>
<dbReference type="PIRSF" id="PIRSF000114">
    <property type="entry name" value="Glycerol-3-P_dh"/>
    <property type="match status" value="1"/>
</dbReference>
<evidence type="ECO:0000256" key="9">
    <source>
        <dbReference type="ARBA" id="ARBA00052716"/>
    </source>
</evidence>
<keyword evidence="7 13" id="KW-0594">Phospholipid biosynthesis</keyword>
<evidence type="ECO:0000259" key="19">
    <source>
        <dbReference type="Pfam" id="PF07479"/>
    </source>
</evidence>
<feature type="active site" description="Proton acceptor" evidence="13 14">
    <location>
        <position position="189"/>
    </location>
</feature>
<dbReference type="SUPFAM" id="SSF48179">
    <property type="entry name" value="6-phosphogluconate dehydrogenase C-terminal domain-like"/>
    <property type="match status" value="1"/>
</dbReference>
<feature type="binding site" evidence="16">
    <location>
        <begin position="8"/>
        <end position="13"/>
    </location>
    <ligand>
        <name>NAD(+)</name>
        <dbReference type="ChEBI" id="CHEBI:57540"/>
    </ligand>
</feature>
<feature type="binding site" evidence="13">
    <location>
        <position position="134"/>
    </location>
    <ligand>
        <name>sn-glycerol 3-phosphate</name>
        <dbReference type="ChEBI" id="CHEBI:57597"/>
    </ligand>
</feature>
<feature type="binding site" evidence="13">
    <location>
        <position position="278"/>
    </location>
    <ligand>
        <name>NADPH</name>
        <dbReference type="ChEBI" id="CHEBI:57783"/>
    </ligand>
</feature>
<evidence type="ECO:0000256" key="13">
    <source>
        <dbReference type="HAMAP-Rule" id="MF_00394"/>
    </source>
</evidence>
<evidence type="ECO:0000256" key="12">
    <source>
        <dbReference type="ARBA" id="ARBA00080511"/>
    </source>
</evidence>
<dbReference type="InterPro" id="IPR008927">
    <property type="entry name" value="6-PGluconate_DH-like_C_sf"/>
</dbReference>
<feature type="binding site" evidence="13">
    <location>
        <position position="253"/>
    </location>
    <ligand>
        <name>NADPH</name>
        <dbReference type="ChEBI" id="CHEBI:57783"/>
    </ligand>
</feature>
<keyword evidence="3 13" id="KW-0521">NADP</keyword>
<feature type="binding site" evidence="13">
    <location>
        <position position="253"/>
    </location>
    <ligand>
        <name>sn-glycerol 3-phosphate</name>
        <dbReference type="ChEBI" id="CHEBI:57597"/>
    </ligand>
</feature>
<dbReference type="InterPro" id="IPR006109">
    <property type="entry name" value="G3P_DH_NAD-dep_C"/>
</dbReference>
<keyword evidence="13" id="KW-0547">Nucleotide-binding</keyword>
<dbReference type="SUPFAM" id="SSF51735">
    <property type="entry name" value="NAD(P)-binding Rossmann-fold domains"/>
    <property type="match status" value="1"/>
</dbReference>
<evidence type="ECO:0000313" key="21">
    <source>
        <dbReference type="Proteomes" id="UP000182409"/>
    </source>
</evidence>
<feature type="binding site" evidence="15">
    <location>
        <position position="107"/>
    </location>
    <ligand>
        <name>substrate</name>
    </ligand>
</feature>
<dbReference type="FunFam" id="1.10.1040.10:FF:000001">
    <property type="entry name" value="Glycerol-3-phosphate dehydrogenase [NAD(P)+]"/>
    <property type="match status" value="1"/>
</dbReference>
<comment type="pathway">
    <text evidence="13">Membrane lipid metabolism; glycerophospholipid metabolism.</text>
</comment>
<keyword evidence="2 13" id="KW-0444">Lipid biosynthesis</keyword>
<comment type="subcellular location">
    <subcellularLocation>
        <location evidence="13">Cytoplasm</location>
    </subcellularLocation>
</comment>
<dbReference type="EMBL" id="FNSD01000001">
    <property type="protein sequence ID" value="SEB58476.1"/>
    <property type="molecule type" value="Genomic_DNA"/>
</dbReference>
<gene>
    <name evidence="13" type="primary">gpsA</name>
    <name evidence="20" type="ORF">SAMN05443244_1222</name>
</gene>
<evidence type="ECO:0000256" key="1">
    <source>
        <dbReference type="ARBA" id="ARBA00011009"/>
    </source>
</evidence>
<dbReference type="GO" id="GO:0141153">
    <property type="term" value="F:glycerol-3-phosphate dehydrogenase (NADP+) activity"/>
    <property type="evidence" value="ECO:0007669"/>
    <property type="project" value="RHEA"/>
</dbReference>
<sequence length="333" mass="34305">MSRIAVLGAGAWGTALALSLARQGRHSVTLWAHTPAHAEAMQQTGENAKFLPGFPLPADLAVTASLSAAVDTADVLLAVTPSEYMGQTIATIAPQLRPGHVFVSAAKGIQDGTYHRMSEVVAAASPVRFATLGGPSFAREVAAALPTAITLATRHTDVALALQRDFSSESLRVYTNDDVVGVELGGALKNVIALAAGVVDGLQLGSNASAALITRGMAEITRLAVACGGRPETMAGLAGYGDLVLTCTGSLSRNRTVGVELGRGRKLPEILASLNGKVAEGVRCTGAALGLAQRHGIEMPITSEMYGILHGDRSPVDAIRALMTRPGRDESVG</sequence>
<dbReference type="GO" id="GO:0005975">
    <property type="term" value="P:carbohydrate metabolic process"/>
    <property type="evidence" value="ECO:0007669"/>
    <property type="project" value="InterPro"/>
</dbReference>
<evidence type="ECO:0000256" key="15">
    <source>
        <dbReference type="PIRSR" id="PIRSR000114-2"/>
    </source>
</evidence>
<feature type="binding site" evidence="13">
    <location>
        <position position="33"/>
    </location>
    <ligand>
        <name>NADPH</name>
        <dbReference type="ChEBI" id="CHEBI:57783"/>
    </ligand>
</feature>
<comment type="similarity">
    <text evidence="1 13 17">Belongs to the NAD-dependent glycerol-3-phosphate dehydrogenase family.</text>
</comment>
<feature type="binding site" evidence="16">
    <location>
        <position position="253"/>
    </location>
    <ligand>
        <name>NAD(+)</name>
        <dbReference type="ChEBI" id="CHEBI:57540"/>
    </ligand>
</feature>
<evidence type="ECO:0000256" key="17">
    <source>
        <dbReference type="RuleBase" id="RU000437"/>
    </source>
</evidence>
<dbReference type="InterPro" id="IPR013328">
    <property type="entry name" value="6PGD_dom2"/>
</dbReference>
<comment type="caution">
    <text evidence="13">Lacks conserved residue(s) required for the propagation of feature annotation.</text>
</comment>
<evidence type="ECO:0000256" key="8">
    <source>
        <dbReference type="ARBA" id="ARBA00023264"/>
    </source>
</evidence>
<comment type="catalytic activity">
    <reaction evidence="13">
        <text>sn-glycerol 3-phosphate + NAD(+) = dihydroxyacetone phosphate + NADH + H(+)</text>
        <dbReference type="Rhea" id="RHEA:11092"/>
        <dbReference type="ChEBI" id="CHEBI:15378"/>
        <dbReference type="ChEBI" id="CHEBI:57540"/>
        <dbReference type="ChEBI" id="CHEBI:57597"/>
        <dbReference type="ChEBI" id="CHEBI:57642"/>
        <dbReference type="ChEBI" id="CHEBI:57945"/>
        <dbReference type="EC" id="1.1.1.94"/>
    </reaction>
</comment>
<dbReference type="EC" id="1.1.1.94" evidence="10 13"/>
<dbReference type="PRINTS" id="PR00077">
    <property type="entry name" value="GPDHDRGNASE"/>
</dbReference>
<evidence type="ECO:0000256" key="10">
    <source>
        <dbReference type="ARBA" id="ARBA00066687"/>
    </source>
</evidence>
<feature type="binding site" evidence="13">
    <location>
        <position position="107"/>
    </location>
    <ligand>
        <name>sn-glycerol 3-phosphate</name>
        <dbReference type="ChEBI" id="CHEBI:57597"/>
    </ligand>
</feature>
<dbReference type="Proteomes" id="UP000182409">
    <property type="component" value="Unassembled WGS sequence"/>
</dbReference>
<dbReference type="PROSITE" id="PS00957">
    <property type="entry name" value="NAD_G3PDH"/>
    <property type="match status" value="1"/>
</dbReference>
<dbReference type="OrthoDB" id="9812273at2"/>
<dbReference type="NCBIfam" id="NF000940">
    <property type="entry name" value="PRK00094.1-2"/>
    <property type="match status" value="1"/>
</dbReference>
<dbReference type="Gene3D" id="1.10.1040.10">
    <property type="entry name" value="N-(1-d-carboxylethyl)-l-norvaline Dehydrogenase, domain 2"/>
    <property type="match status" value="1"/>
</dbReference>
<keyword evidence="5 13" id="KW-0520">NAD</keyword>
<dbReference type="PANTHER" id="PTHR11728:SF1">
    <property type="entry name" value="GLYCEROL-3-PHOSPHATE DEHYDROGENASE [NAD(+)] 2, CHLOROPLASTIC"/>
    <property type="match status" value="1"/>
</dbReference>
<feature type="domain" description="Glycerol-3-phosphate dehydrogenase NAD-dependent N-terminal" evidence="18">
    <location>
        <begin position="4"/>
        <end position="157"/>
    </location>
</feature>
<dbReference type="InterPro" id="IPR011128">
    <property type="entry name" value="G3P_DH_NAD-dep_N"/>
</dbReference>
<dbReference type="GO" id="GO:0006650">
    <property type="term" value="P:glycerophospholipid metabolic process"/>
    <property type="evidence" value="ECO:0007669"/>
    <property type="project" value="UniProtKB-UniRule"/>
</dbReference>
<dbReference type="Pfam" id="PF01210">
    <property type="entry name" value="NAD_Gly3P_dh_N"/>
    <property type="match status" value="1"/>
</dbReference>
<keyword evidence="6 13" id="KW-0443">Lipid metabolism</keyword>
<reference evidence="20 21" key="1">
    <citation type="submission" date="2016-10" db="EMBL/GenBank/DDBJ databases">
        <authorList>
            <person name="de Groot N.N."/>
        </authorList>
    </citation>
    <scope>NUCLEOTIDE SEQUENCE [LARGE SCALE GENOMIC DNA]</scope>
    <source>
        <strain evidence="20 21">AB35.6</strain>
    </source>
</reference>
<dbReference type="GO" id="GO:0005829">
    <property type="term" value="C:cytosol"/>
    <property type="evidence" value="ECO:0007669"/>
    <property type="project" value="TreeGrafter"/>
</dbReference>
<dbReference type="AlphaFoldDB" id="A0A1H4KJR0"/>
<keyword evidence="8 13" id="KW-1208">Phospholipid metabolism</keyword>
<evidence type="ECO:0000256" key="2">
    <source>
        <dbReference type="ARBA" id="ARBA00022516"/>
    </source>
</evidence>
<dbReference type="FunFam" id="3.40.50.720:FF:000019">
    <property type="entry name" value="Glycerol-3-phosphate dehydrogenase [NAD(P)+]"/>
    <property type="match status" value="1"/>
</dbReference>
<dbReference type="UniPathway" id="UPA00940"/>
<proteinExistence type="inferred from homology"/>
<dbReference type="Pfam" id="PF07479">
    <property type="entry name" value="NAD_Gly3P_dh_C"/>
    <property type="match status" value="1"/>
</dbReference>
<feature type="binding site" evidence="13">
    <location>
        <position position="254"/>
    </location>
    <ligand>
        <name>sn-glycerol 3-phosphate</name>
        <dbReference type="ChEBI" id="CHEBI:57597"/>
    </ligand>
</feature>
<name>A0A1H4KJR0_9BACT</name>
<accession>A0A1H4KJR0</accession>
<dbReference type="PANTHER" id="PTHR11728">
    <property type="entry name" value="GLYCEROL-3-PHOSPHATE DEHYDROGENASE"/>
    <property type="match status" value="1"/>
</dbReference>
<dbReference type="GO" id="GO:0051287">
    <property type="term" value="F:NAD binding"/>
    <property type="evidence" value="ECO:0007669"/>
    <property type="project" value="InterPro"/>
</dbReference>
<evidence type="ECO:0000256" key="14">
    <source>
        <dbReference type="PIRSR" id="PIRSR000114-1"/>
    </source>
</evidence>
<feature type="binding site" evidence="13">
    <location>
        <position position="107"/>
    </location>
    <ligand>
        <name>NADPH</name>
        <dbReference type="ChEBI" id="CHEBI:57783"/>
    </ligand>
</feature>
<feature type="binding site" evidence="16">
    <location>
        <position position="277"/>
    </location>
    <ligand>
        <name>NAD(+)</name>
        <dbReference type="ChEBI" id="CHEBI:57540"/>
    </ligand>
</feature>
<organism evidence="20 21">
    <name type="scientific">Terriglobus roseus</name>
    <dbReference type="NCBI Taxonomy" id="392734"/>
    <lineage>
        <taxon>Bacteria</taxon>
        <taxon>Pseudomonadati</taxon>
        <taxon>Acidobacteriota</taxon>
        <taxon>Terriglobia</taxon>
        <taxon>Terriglobales</taxon>
        <taxon>Acidobacteriaceae</taxon>
        <taxon>Terriglobus</taxon>
    </lineage>
</organism>
<evidence type="ECO:0000256" key="5">
    <source>
        <dbReference type="ARBA" id="ARBA00023027"/>
    </source>
</evidence>
<keyword evidence="4 13" id="KW-0560">Oxidoreductase</keyword>
<evidence type="ECO:0000259" key="18">
    <source>
        <dbReference type="Pfam" id="PF01210"/>
    </source>
</evidence>
<feature type="binding site" evidence="13">
    <location>
        <position position="280"/>
    </location>
    <ligand>
        <name>NADPH</name>
        <dbReference type="ChEBI" id="CHEBI:57783"/>
    </ligand>
</feature>
<dbReference type="InterPro" id="IPR036291">
    <property type="entry name" value="NAD(P)-bd_dom_sf"/>
</dbReference>
<feature type="binding site" evidence="16">
    <location>
        <position position="138"/>
    </location>
    <ligand>
        <name>NAD(+)</name>
        <dbReference type="ChEBI" id="CHEBI:57540"/>
    </ligand>
</feature>
<feature type="binding site" evidence="13">
    <location>
        <position position="12"/>
    </location>
    <ligand>
        <name>NADPH</name>
        <dbReference type="ChEBI" id="CHEBI:57783"/>
    </ligand>
</feature>
<feature type="binding site" evidence="13">
    <location>
        <position position="136"/>
    </location>
    <ligand>
        <name>sn-glycerol 3-phosphate</name>
        <dbReference type="ChEBI" id="CHEBI:57597"/>
    </ligand>
</feature>
<dbReference type="GO" id="GO:0008654">
    <property type="term" value="P:phospholipid biosynthetic process"/>
    <property type="evidence" value="ECO:0007669"/>
    <property type="project" value="UniProtKB-KW"/>
</dbReference>
<evidence type="ECO:0000256" key="7">
    <source>
        <dbReference type="ARBA" id="ARBA00023209"/>
    </source>
</evidence>
<dbReference type="GO" id="GO:0046167">
    <property type="term" value="P:glycerol-3-phosphate biosynthetic process"/>
    <property type="evidence" value="ECO:0007669"/>
    <property type="project" value="UniProtKB-UniRule"/>
</dbReference>
<evidence type="ECO:0000313" key="20">
    <source>
        <dbReference type="EMBL" id="SEB58476.1"/>
    </source>
</evidence>
<feature type="domain" description="Glycerol-3-phosphate dehydrogenase NAD-dependent C-terminal" evidence="19">
    <location>
        <begin position="178"/>
        <end position="319"/>
    </location>
</feature>
<dbReference type="InterPro" id="IPR006168">
    <property type="entry name" value="G3P_DH_NAD-dep"/>
</dbReference>